<accession>A0ABQ6FGI3</accession>
<proteinExistence type="predicted"/>
<feature type="transmembrane region" description="Helical" evidence="1">
    <location>
        <begin position="138"/>
        <end position="158"/>
    </location>
</feature>
<reference evidence="4" key="1">
    <citation type="journal article" date="2019" name="Int. J. Syst. Evol. Microbiol.">
        <title>The Global Catalogue of Microorganisms (GCM) 10K type strain sequencing project: providing services to taxonomists for standard genome sequencing and annotation.</title>
        <authorList>
            <consortium name="The Broad Institute Genomics Platform"/>
            <consortium name="The Broad Institute Genome Sequencing Center for Infectious Disease"/>
            <person name="Wu L."/>
            <person name="Ma J."/>
        </authorList>
    </citation>
    <scope>NUCLEOTIDE SEQUENCE [LARGE SCALE GENOMIC DNA]</scope>
    <source>
        <strain evidence="4">NBRC 102407</strain>
    </source>
</reference>
<gene>
    <name evidence="3" type="ORF">GCM10007933_34670</name>
</gene>
<feature type="transmembrane region" description="Helical" evidence="1">
    <location>
        <begin position="111"/>
        <end position="131"/>
    </location>
</feature>
<evidence type="ECO:0000313" key="4">
    <source>
        <dbReference type="Proteomes" id="UP001157167"/>
    </source>
</evidence>
<keyword evidence="1" id="KW-0812">Transmembrane</keyword>
<feature type="transmembrane region" description="Helical" evidence="1">
    <location>
        <begin position="164"/>
        <end position="181"/>
    </location>
</feature>
<evidence type="ECO:0000259" key="2">
    <source>
        <dbReference type="Pfam" id="PF02517"/>
    </source>
</evidence>
<evidence type="ECO:0000313" key="3">
    <source>
        <dbReference type="EMBL" id="GLT23996.1"/>
    </source>
</evidence>
<organism evidence="3 4">
    <name type="scientific">Zoogloea oryzae</name>
    <dbReference type="NCBI Taxonomy" id="310767"/>
    <lineage>
        <taxon>Bacteria</taxon>
        <taxon>Pseudomonadati</taxon>
        <taxon>Pseudomonadota</taxon>
        <taxon>Betaproteobacteria</taxon>
        <taxon>Rhodocyclales</taxon>
        <taxon>Zoogloeaceae</taxon>
        <taxon>Zoogloea</taxon>
    </lineage>
</organism>
<dbReference type="EMBL" id="BSPX01000068">
    <property type="protein sequence ID" value="GLT23996.1"/>
    <property type="molecule type" value="Genomic_DNA"/>
</dbReference>
<dbReference type="Pfam" id="PF02517">
    <property type="entry name" value="Rce1-like"/>
    <property type="match status" value="1"/>
</dbReference>
<keyword evidence="1" id="KW-0472">Membrane</keyword>
<comment type="caution">
    <text evidence="3">The sequence shown here is derived from an EMBL/GenBank/DDBJ whole genome shotgun (WGS) entry which is preliminary data.</text>
</comment>
<name>A0ABQ6FGI3_9RHOO</name>
<dbReference type="Proteomes" id="UP001157167">
    <property type="component" value="Unassembled WGS sequence"/>
</dbReference>
<feature type="domain" description="CAAX prenyl protease 2/Lysostaphin resistance protein A-like" evidence="2">
    <location>
        <begin position="109"/>
        <end position="196"/>
    </location>
</feature>
<protein>
    <recommendedName>
        <fullName evidence="2">CAAX prenyl protease 2/Lysostaphin resistance protein A-like domain-containing protein</fullName>
    </recommendedName>
</protein>
<evidence type="ECO:0000256" key="1">
    <source>
        <dbReference type="SAM" id="Phobius"/>
    </source>
</evidence>
<dbReference type="InterPro" id="IPR003675">
    <property type="entry name" value="Rce1/LyrA-like_dom"/>
</dbReference>
<keyword evidence="1" id="KW-1133">Transmembrane helix</keyword>
<feature type="transmembrane region" description="Helical" evidence="1">
    <location>
        <begin position="29"/>
        <end position="49"/>
    </location>
</feature>
<keyword evidence="4" id="KW-1185">Reference proteome</keyword>
<feature type="transmembrane region" description="Helical" evidence="1">
    <location>
        <begin position="69"/>
        <end position="91"/>
    </location>
</feature>
<sequence length="201" mass="21730">MIGIAFGMSIVLSIQAVLANFPMQPFSDAGFLWTVMVEVVLAASAILFLHTRGFAISTLLPVPSLMGSVVGVMLFLVAWVVGTLVYAPFAIGQPVQPIEIMVVEANVSAPAVVLMAMINGTFEEVFLLGFLLRGLRGYGLSVALGATLLVRLLCHLYQGPLGPIWVMAVGLTFAVYYMRSTRLWPPVFAHMLWDIVPFALS</sequence>